<dbReference type="GO" id="GO:0071051">
    <property type="term" value="P:poly(A)-dependent snoRNA 3'-end processing"/>
    <property type="evidence" value="ECO:0007669"/>
    <property type="project" value="TreeGrafter"/>
</dbReference>
<dbReference type="EMBL" id="VWRR01000003">
    <property type="protein sequence ID" value="KAF6004324.1"/>
    <property type="molecule type" value="Genomic_DNA"/>
</dbReference>
<dbReference type="GO" id="GO:0071028">
    <property type="term" value="P:nuclear mRNA surveillance"/>
    <property type="evidence" value="ECO:0007669"/>
    <property type="project" value="TreeGrafter"/>
</dbReference>
<evidence type="ECO:0000256" key="2">
    <source>
        <dbReference type="SAM" id="MobiDB-lite"/>
    </source>
</evidence>
<evidence type="ECO:0000313" key="4">
    <source>
        <dbReference type="EMBL" id="KAF6004324.1"/>
    </source>
</evidence>
<dbReference type="Gene3D" id="3.30.230.70">
    <property type="entry name" value="GHMP Kinase, N-terminal domain"/>
    <property type="match status" value="2"/>
</dbReference>
<feature type="region of interest" description="Disordered" evidence="2">
    <location>
        <begin position="102"/>
        <end position="149"/>
    </location>
</feature>
<dbReference type="InterPro" id="IPR001247">
    <property type="entry name" value="ExoRNase_PH_dom1"/>
</dbReference>
<dbReference type="GO" id="GO:0005730">
    <property type="term" value="C:nucleolus"/>
    <property type="evidence" value="ECO:0007669"/>
    <property type="project" value="TreeGrafter"/>
</dbReference>
<sequence length="478" mass="52522">MKPQDLFSLDGLRIDGRRPEEIRRVSVQLGVVPGADGSALVEQGQTRVLVAVYGPYEANKSSGTSSATQPLIADALRTAAAEYEAMISSELSQTSAARSVVGATYNERDEDESSEDDAPVAGEYEQRTPENKAESFESAQAMGPSQRLLPPATAQGRIRCEYSVASFAAATASVRSLRAYRRRQRNQDRPLITTLEQRASVETNEAPERNPEIGTRLERHDPRRPFAASLNSKFRQKSREAAAQIRDIFEAVVLVGGDTNSAGSSRYMPPHAQIDVFVQVLQSDGGDFAVAVNAVSLALSHAAVPLRDMVIACTAAALPTEEVASKTQRFVTVTDPTDWELHQARLWRMAAGAAIPEATAVVLAGKSFQPYPRKLIEGRKPDSLYLNPDYEAQLLWLDYRNMAMEASHAESIGRDPAWAEQAAQVLAMACTTGCNQSYRMLREAALTQMHHHLLRYEWSAAYLRLAKSQQRDEATLAW</sequence>
<dbReference type="InterPro" id="IPR027408">
    <property type="entry name" value="PNPase/RNase_PH_dom_sf"/>
</dbReference>
<feature type="compositionally biased region" description="Acidic residues" evidence="2">
    <location>
        <begin position="108"/>
        <end position="118"/>
    </location>
</feature>
<comment type="similarity">
    <text evidence="1">Belongs to the RNase PH family.</text>
</comment>
<dbReference type="GO" id="GO:0000176">
    <property type="term" value="C:nuclear exosome (RNase complex)"/>
    <property type="evidence" value="ECO:0007669"/>
    <property type="project" value="TreeGrafter"/>
</dbReference>
<organism evidence="4 5">
    <name type="scientific">Cyanidiococcus yangmingshanensis</name>
    <dbReference type="NCBI Taxonomy" id="2690220"/>
    <lineage>
        <taxon>Eukaryota</taxon>
        <taxon>Rhodophyta</taxon>
        <taxon>Bangiophyceae</taxon>
        <taxon>Cyanidiales</taxon>
        <taxon>Cyanidiaceae</taxon>
        <taxon>Cyanidiococcus</taxon>
    </lineage>
</organism>
<evidence type="ECO:0000259" key="3">
    <source>
        <dbReference type="Pfam" id="PF01138"/>
    </source>
</evidence>
<feature type="compositionally biased region" description="Basic and acidic residues" evidence="2">
    <location>
        <begin position="124"/>
        <end position="135"/>
    </location>
</feature>
<dbReference type="GO" id="GO:0000177">
    <property type="term" value="C:cytoplasmic exosome (RNase complex)"/>
    <property type="evidence" value="ECO:0007669"/>
    <property type="project" value="TreeGrafter"/>
</dbReference>
<comment type="caution">
    <text evidence="4">The sequence shown here is derived from an EMBL/GenBank/DDBJ whole genome shotgun (WGS) entry which is preliminary data.</text>
</comment>
<evidence type="ECO:0000256" key="1">
    <source>
        <dbReference type="ARBA" id="ARBA00006678"/>
    </source>
</evidence>
<accession>A0A7J7IP41</accession>
<evidence type="ECO:0000313" key="5">
    <source>
        <dbReference type="Proteomes" id="UP000530660"/>
    </source>
</evidence>
<dbReference type="GO" id="GO:0016075">
    <property type="term" value="P:rRNA catabolic process"/>
    <property type="evidence" value="ECO:0007669"/>
    <property type="project" value="TreeGrafter"/>
</dbReference>
<gene>
    <name evidence="4" type="primary">EXOSC4</name>
    <name evidence="4" type="ORF">F1559_000084</name>
</gene>
<proteinExistence type="inferred from homology"/>
<dbReference type="GO" id="GO:0003723">
    <property type="term" value="F:RNA binding"/>
    <property type="evidence" value="ECO:0007669"/>
    <property type="project" value="TreeGrafter"/>
</dbReference>
<feature type="domain" description="Exoribonuclease phosphorolytic" evidence="3">
    <location>
        <begin position="21"/>
        <end position="63"/>
    </location>
</feature>
<dbReference type="OrthoDB" id="1376at2759"/>
<dbReference type="InterPro" id="IPR050080">
    <property type="entry name" value="RNase_PH"/>
</dbReference>
<dbReference type="SUPFAM" id="SSF54211">
    <property type="entry name" value="Ribosomal protein S5 domain 2-like"/>
    <property type="match status" value="2"/>
</dbReference>
<dbReference type="InterPro" id="IPR020568">
    <property type="entry name" value="Ribosomal_Su5_D2-typ_SF"/>
</dbReference>
<protein>
    <submittedName>
        <fullName evidence="4">Exosome complex component RRP41</fullName>
    </submittedName>
</protein>
<name>A0A7J7IP41_9RHOD</name>
<keyword evidence="5" id="KW-1185">Reference proteome</keyword>
<dbReference type="Pfam" id="PF01138">
    <property type="entry name" value="RNase_PH"/>
    <property type="match status" value="2"/>
</dbReference>
<dbReference type="PANTHER" id="PTHR11953">
    <property type="entry name" value="EXOSOME COMPLEX COMPONENT"/>
    <property type="match status" value="1"/>
</dbReference>
<dbReference type="PANTHER" id="PTHR11953:SF0">
    <property type="entry name" value="EXOSOME COMPLEX COMPONENT RRP41"/>
    <property type="match status" value="1"/>
</dbReference>
<reference evidence="4 5" key="1">
    <citation type="journal article" date="2020" name="J. Phycol.">
        <title>Comparative genome analysis reveals Cyanidiococcus gen. nov., a new extremophilic red algal genus sister to Cyanidioschyzon (Cyanidioschyzonaceae, Rhodophyta).</title>
        <authorList>
            <person name="Liu S.-L."/>
            <person name="Chiang Y.-R."/>
            <person name="Yoon H.S."/>
            <person name="Fu H.-Y."/>
        </authorList>
    </citation>
    <scope>NUCLEOTIDE SEQUENCE [LARGE SCALE GENOMIC DNA]</scope>
    <source>
        <strain evidence="4 5">THAL066</strain>
    </source>
</reference>
<dbReference type="GO" id="GO:0034475">
    <property type="term" value="P:U4 snRNA 3'-end processing"/>
    <property type="evidence" value="ECO:0007669"/>
    <property type="project" value="TreeGrafter"/>
</dbReference>
<feature type="domain" description="Exoribonuclease phosphorolytic" evidence="3">
    <location>
        <begin position="233"/>
        <end position="305"/>
    </location>
</feature>
<dbReference type="AlphaFoldDB" id="A0A7J7IP41"/>
<dbReference type="Proteomes" id="UP000530660">
    <property type="component" value="Unassembled WGS sequence"/>
</dbReference>